<reference evidence="1" key="1">
    <citation type="thesis" date="2020" institute="ProQuest LLC" country="789 East Eisenhower Parkway, Ann Arbor, MI, USA">
        <title>Comparative Genomics and Chromosome Evolution.</title>
        <authorList>
            <person name="Mudd A.B."/>
        </authorList>
    </citation>
    <scope>NUCLEOTIDE SEQUENCE</scope>
    <source>
        <strain evidence="1">237g6f4</strain>
        <tissue evidence="1">Blood</tissue>
    </source>
</reference>
<keyword evidence="2" id="KW-1185">Reference proteome</keyword>
<comment type="caution">
    <text evidence="1">The sequence shown here is derived from an EMBL/GenBank/DDBJ whole genome shotgun (WGS) entry which is preliminary data.</text>
</comment>
<gene>
    <name evidence="1" type="ORF">GDO81_030145</name>
</gene>
<evidence type="ECO:0000313" key="1">
    <source>
        <dbReference type="EMBL" id="KAG8540880.1"/>
    </source>
</evidence>
<proteinExistence type="predicted"/>
<sequence>MCDSRGQAGASLYSTDQANRGILRTKTATYSAPVHTLFRAILPLHVNAGDYGRLGQRRRRRSVYEHVLVYMTECL</sequence>
<dbReference type="Proteomes" id="UP000824782">
    <property type="component" value="Unassembled WGS sequence"/>
</dbReference>
<organism evidence="1 2">
    <name type="scientific">Engystomops pustulosus</name>
    <name type="common">Tungara frog</name>
    <name type="synonym">Physalaemus pustulosus</name>
    <dbReference type="NCBI Taxonomy" id="76066"/>
    <lineage>
        <taxon>Eukaryota</taxon>
        <taxon>Metazoa</taxon>
        <taxon>Chordata</taxon>
        <taxon>Craniata</taxon>
        <taxon>Vertebrata</taxon>
        <taxon>Euteleostomi</taxon>
        <taxon>Amphibia</taxon>
        <taxon>Batrachia</taxon>
        <taxon>Anura</taxon>
        <taxon>Neobatrachia</taxon>
        <taxon>Hyloidea</taxon>
        <taxon>Leptodactylidae</taxon>
        <taxon>Leiuperinae</taxon>
        <taxon>Engystomops</taxon>
    </lineage>
</organism>
<evidence type="ECO:0000313" key="2">
    <source>
        <dbReference type="Proteomes" id="UP000824782"/>
    </source>
</evidence>
<name>A0AAV6YYF0_ENGPU</name>
<dbReference type="AlphaFoldDB" id="A0AAV6YYF0"/>
<protein>
    <submittedName>
        <fullName evidence="1">Uncharacterized protein</fullName>
    </submittedName>
</protein>
<dbReference type="EMBL" id="WNYA01009065">
    <property type="protein sequence ID" value="KAG8540880.1"/>
    <property type="molecule type" value="Genomic_DNA"/>
</dbReference>
<accession>A0AAV6YYF0</accession>